<feature type="region of interest" description="Disordered" evidence="1">
    <location>
        <begin position="1"/>
        <end position="55"/>
    </location>
</feature>
<protein>
    <recommendedName>
        <fullName evidence="4">Methyltransferase</fullName>
    </recommendedName>
</protein>
<dbReference type="Gene3D" id="3.40.50.150">
    <property type="entry name" value="Vaccinia Virus protein VP39"/>
    <property type="match status" value="1"/>
</dbReference>
<dbReference type="InterPro" id="IPR006764">
    <property type="entry name" value="SAM_dep_MeTrfase_SAV2177_type"/>
</dbReference>
<gene>
    <name evidence="2" type="ORF">GCM10010345_65410</name>
</gene>
<comment type="caution">
    <text evidence="2">The sequence shown here is derived from an EMBL/GenBank/DDBJ whole genome shotgun (WGS) entry which is preliminary data.</text>
</comment>
<evidence type="ECO:0000256" key="1">
    <source>
        <dbReference type="SAM" id="MobiDB-lite"/>
    </source>
</evidence>
<dbReference type="EMBL" id="BMVN01000030">
    <property type="protein sequence ID" value="GHA51748.1"/>
    <property type="molecule type" value="Genomic_DNA"/>
</dbReference>
<dbReference type="InterPro" id="IPR029063">
    <property type="entry name" value="SAM-dependent_MTases_sf"/>
</dbReference>
<evidence type="ECO:0000313" key="3">
    <source>
        <dbReference type="Proteomes" id="UP000653644"/>
    </source>
</evidence>
<keyword evidence="3" id="KW-1185">Reference proteome</keyword>
<reference evidence="3" key="1">
    <citation type="journal article" date="2019" name="Int. J. Syst. Evol. Microbiol.">
        <title>The Global Catalogue of Microorganisms (GCM) 10K type strain sequencing project: providing services to taxonomists for standard genome sequencing and annotation.</title>
        <authorList>
            <consortium name="The Broad Institute Genomics Platform"/>
            <consortium name="The Broad Institute Genome Sequencing Center for Infectious Disease"/>
            <person name="Wu L."/>
            <person name="Ma J."/>
        </authorList>
    </citation>
    <scope>NUCLEOTIDE SEQUENCE [LARGE SCALE GENOMIC DNA]</scope>
    <source>
        <strain evidence="3">JCM 4733</strain>
    </source>
</reference>
<sequence length="325" mass="35598">MPDPHSQRPARPATPPQPPAHDTAQHVLHPPADDTASRTAVPADTSWKQDRGPLDTSVPCEPRVYDYFLNGADNYRVDRLLAERLLKVAPWLRALAWVNRLHGLATVNYLARGGITQFLDLGCGLPRTHHEGGNTHEAAEQVASGVYTVYVDRDRSAYGHTRVLLEDRRQAVVREDITDVAALFAASAVRAFDYNRPIAVLLHDVLAWIDDVGAAQLLSGLQAWLPAGSVISLTHAVIDTHPDVMARLTEIYHEDDIAFRPRSRDTIARLLGPWPLLKPGLVPTSQWHSPNPHAALDPSLTTSCAAVAIHPSPAPRLPDDPAHPV</sequence>
<name>A0ABQ3CZY7_9ACTN</name>
<organism evidence="2 3">
    <name type="scientific">Streptomyces canarius</name>
    <dbReference type="NCBI Taxonomy" id="285453"/>
    <lineage>
        <taxon>Bacteria</taxon>
        <taxon>Bacillati</taxon>
        <taxon>Actinomycetota</taxon>
        <taxon>Actinomycetes</taxon>
        <taxon>Kitasatosporales</taxon>
        <taxon>Streptomycetaceae</taxon>
        <taxon>Streptomyces</taxon>
    </lineage>
</organism>
<dbReference type="Proteomes" id="UP000653644">
    <property type="component" value="Unassembled WGS sequence"/>
</dbReference>
<proteinExistence type="predicted"/>
<dbReference type="Pfam" id="PF04672">
    <property type="entry name" value="Methyltransf_19"/>
    <property type="match status" value="1"/>
</dbReference>
<evidence type="ECO:0008006" key="4">
    <source>
        <dbReference type="Google" id="ProtNLM"/>
    </source>
</evidence>
<accession>A0ABQ3CZY7</accession>
<dbReference type="SUPFAM" id="SSF53335">
    <property type="entry name" value="S-adenosyl-L-methionine-dependent methyltransferases"/>
    <property type="match status" value="1"/>
</dbReference>
<evidence type="ECO:0000313" key="2">
    <source>
        <dbReference type="EMBL" id="GHA51748.1"/>
    </source>
</evidence>